<accession>J9GC64</accession>
<name>J9GC64_9ZZZZ</name>
<protein>
    <submittedName>
        <fullName evidence="1">Uncharacterized protein</fullName>
    </submittedName>
</protein>
<comment type="caution">
    <text evidence="1">The sequence shown here is derived from an EMBL/GenBank/DDBJ whole genome shotgun (WGS) entry which is preliminary data.</text>
</comment>
<evidence type="ECO:0000313" key="1">
    <source>
        <dbReference type="EMBL" id="EJW99362.1"/>
    </source>
</evidence>
<dbReference type="AlphaFoldDB" id="J9GC64"/>
<dbReference type="EMBL" id="AMCI01003844">
    <property type="protein sequence ID" value="EJW99362.1"/>
    <property type="molecule type" value="Genomic_DNA"/>
</dbReference>
<organism evidence="1">
    <name type="scientific">gut metagenome</name>
    <dbReference type="NCBI Taxonomy" id="749906"/>
    <lineage>
        <taxon>unclassified sequences</taxon>
        <taxon>metagenomes</taxon>
        <taxon>organismal metagenomes</taxon>
    </lineage>
</organism>
<reference evidence="1" key="1">
    <citation type="journal article" date="2012" name="PLoS ONE">
        <title>Gene sets for utilization of primary and secondary nutrition supplies in the distal gut of endangered iberian lynx.</title>
        <authorList>
            <person name="Alcaide M."/>
            <person name="Messina E."/>
            <person name="Richter M."/>
            <person name="Bargiela R."/>
            <person name="Peplies J."/>
            <person name="Huws S.A."/>
            <person name="Newbold C.J."/>
            <person name="Golyshin P.N."/>
            <person name="Simon M.A."/>
            <person name="Lopez G."/>
            <person name="Yakimov M.M."/>
            <person name="Ferrer M."/>
        </authorList>
    </citation>
    <scope>NUCLEOTIDE SEQUENCE</scope>
</reference>
<sequence>MLFGGSDRLTVSFLSGSVTILMGRYYPNIMNFDHR</sequence>
<proteinExistence type="predicted"/>
<gene>
    <name evidence="1" type="ORF">EVA_12531</name>
</gene>